<dbReference type="GO" id="GO:0005975">
    <property type="term" value="P:carbohydrate metabolic process"/>
    <property type="evidence" value="ECO:0007669"/>
    <property type="project" value="InterPro"/>
</dbReference>
<name>A0A182FBI8_ANOAL</name>
<evidence type="ECO:0000256" key="1">
    <source>
        <dbReference type="ARBA" id="ARBA00022729"/>
    </source>
</evidence>
<dbReference type="GO" id="GO:0005576">
    <property type="term" value="C:extracellular region"/>
    <property type="evidence" value="ECO:0007669"/>
    <property type="project" value="TreeGrafter"/>
</dbReference>
<dbReference type="InterPro" id="IPR050314">
    <property type="entry name" value="Glycosyl_Hydrlase_18"/>
</dbReference>
<dbReference type="SUPFAM" id="SSF54556">
    <property type="entry name" value="Chitinase insertion domain"/>
    <property type="match status" value="1"/>
</dbReference>
<dbReference type="SUPFAM" id="SSF51445">
    <property type="entry name" value="(Trans)glycosidases"/>
    <property type="match status" value="1"/>
</dbReference>
<evidence type="ECO:0000313" key="2">
    <source>
        <dbReference type="EnsemblMetazoa" id="AALB003871-PA"/>
    </source>
</evidence>
<dbReference type="Pfam" id="PF00704">
    <property type="entry name" value="Glyco_hydro_18"/>
    <property type="match status" value="1"/>
</dbReference>
<reference evidence="2 3" key="1">
    <citation type="journal article" date="2017" name="G3 (Bethesda)">
        <title>The Physical Genome Mapping of Anopheles albimanus Corrected Scaffold Misassemblies and Identified Interarm Rearrangements in Genus Anopheles.</title>
        <authorList>
            <person name="Artemov G.N."/>
            <person name="Peery A.N."/>
            <person name="Jiang X."/>
            <person name="Tu Z."/>
            <person name="Stegniy V.N."/>
            <person name="Sharakhova M.V."/>
            <person name="Sharakhov I.V."/>
        </authorList>
    </citation>
    <scope>NUCLEOTIDE SEQUENCE [LARGE SCALE GENOMIC DNA]</scope>
    <source>
        <strain evidence="2 3">ALBI9_A</strain>
    </source>
</reference>
<dbReference type="FunFam" id="3.10.50.10:FF:000008">
    <property type="entry name" value="Chitinase 11"/>
    <property type="match status" value="1"/>
</dbReference>
<dbReference type="VEuPathDB" id="VectorBase:AALB20_038549"/>
<keyword evidence="3" id="KW-1185">Reference proteome</keyword>
<dbReference type="PROSITE" id="PS51910">
    <property type="entry name" value="GH18_2"/>
    <property type="match status" value="1"/>
</dbReference>
<dbReference type="EnsemblMetazoa" id="AALB003871-RA">
    <property type="protein sequence ID" value="AALB003871-PA"/>
    <property type="gene ID" value="AALB003871"/>
</dbReference>
<keyword evidence="1" id="KW-0732">Signal</keyword>
<evidence type="ECO:0000313" key="3">
    <source>
        <dbReference type="Proteomes" id="UP000069272"/>
    </source>
</evidence>
<dbReference type="InterPro" id="IPR029070">
    <property type="entry name" value="Chitinase_insertion_sf"/>
</dbReference>
<proteinExistence type="predicted"/>
<dbReference type="Proteomes" id="UP000069272">
    <property type="component" value="Chromosome 3R"/>
</dbReference>
<reference evidence="2" key="2">
    <citation type="submission" date="2022-08" db="UniProtKB">
        <authorList>
            <consortium name="EnsemblMetazoa"/>
        </authorList>
    </citation>
    <scope>IDENTIFICATION</scope>
    <source>
        <strain evidence="2">STECLA/ALBI9_A</strain>
    </source>
</reference>
<accession>A0A182FBI8</accession>
<dbReference type="AlphaFoldDB" id="A0A182FBI8"/>
<sequence length="410" mass="46627">MRSCHNTTTLVVLWIALLLVYPASTASPKRLVCKFSSWSTDPDFRGNFTYDTKDIPVNLCTHVVYSFAQVDQKFFDIQPENPTRDILQSGYKHFTALKERQPTLRLLIDVHCLLAGCVTSVWDSNASSWRANREKFITSVVEFLETYRFDGIVISAYDRDDVDELYRLVDGLKQSFRNAGYASWEVITYLPSFSKKYETEVYQKRRICEVADYVIEGVSYARSVDSAKVDVPSPMGSRPFDTGEFMNLTVKRAIETWIRSGCPSEKILLEVPFHGRPFVLANARNRGPGSAALAFGQPGGYTGPDRKAYYEICQDLLDRSWTIEWDPRSMAPYAYRNRQWVGYENEISVVEKANYAIRQGLGGLYASPIDFDDFRGVCGKKHILLTALASTFHPNQLTPDESVDFAIFRG</sequence>
<dbReference type="Gene3D" id="3.10.50.10">
    <property type="match status" value="1"/>
</dbReference>
<dbReference type="InterPro" id="IPR017853">
    <property type="entry name" value="GH"/>
</dbReference>
<dbReference type="PANTHER" id="PTHR11177:SF144">
    <property type="entry name" value="CHITINASE 5"/>
    <property type="match status" value="1"/>
</dbReference>
<protein>
    <submittedName>
        <fullName evidence="2">Uncharacterized protein</fullName>
    </submittedName>
</protein>
<dbReference type="Gene3D" id="3.20.20.80">
    <property type="entry name" value="Glycosidases"/>
    <property type="match status" value="1"/>
</dbReference>
<dbReference type="GeneID" id="118465935"/>
<dbReference type="STRING" id="7167.A0A182FBI8"/>
<dbReference type="RefSeq" id="XP_035790537.1">
    <property type="nucleotide sequence ID" value="XM_035934644.1"/>
</dbReference>
<dbReference type="GO" id="GO:0004568">
    <property type="term" value="F:chitinase activity"/>
    <property type="evidence" value="ECO:0007669"/>
    <property type="project" value="TreeGrafter"/>
</dbReference>
<dbReference type="OrthoDB" id="7721768at2759"/>
<dbReference type="GO" id="GO:0008061">
    <property type="term" value="F:chitin binding"/>
    <property type="evidence" value="ECO:0007669"/>
    <property type="project" value="InterPro"/>
</dbReference>
<dbReference type="GO" id="GO:0006032">
    <property type="term" value="P:chitin catabolic process"/>
    <property type="evidence" value="ECO:0007669"/>
    <property type="project" value="TreeGrafter"/>
</dbReference>
<dbReference type="InterPro" id="IPR011583">
    <property type="entry name" value="Chitinase_II/V-like_cat"/>
</dbReference>
<organism evidence="2 3">
    <name type="scientific">Anopheles albimanus</name>
    <name type="common">New world malaria mosquito</name>
    <dbReference type="NCBI Taxonomy" id="7167"/>
    <lineage>
        <taxon>Eukaryota</taxon>
        <taxon>Metazoa</taxon>
        <taxon>Ecdysozoa</taxon>
        <taxon>Arthropoda</taxon>
        <taxon>Hexapoda</taxon>
        <taxon>Insecta</taxon>
        <taxon>Pterygota</taxon>
        <taxon>Neoptera</taxon>
        <taxon>Endopterygota</taxon>
        <taxon>Diptera</taxon>
        <taxon>Nematocera</taxon>
        <taxon>Culicoidea</taxon>
        <taxon>Culicidae</taxon>
        <taxon>Anophelinae</taxon>
        <taxon>Anopheles</taxon>
    </lineage>
</organism>
<dbReference type="VEuPathDB" id="VectorBase:AALB003871"/>
<dbReference type="KEGG" id="aali:118465935"/>
<dbReference type="PANTHER" id="PTHR11177">
    <property type="entry name" value="CHITINASE"/>
    <property type="match status" value="1"/>
</dbReference>
<dbReference type="SMART" id="SM00636">
    <property type="entry name" value="Glyco_18"/>
    <property type="match status" value="1"/>
</dbReference>
<dbReference type="InterPro" id="IPR001223">
    <property type="entry name" value="Glyco_hydro18_cat"/>
</dbReference>